<feature type="region of interest" description="Disordered" evidence="5">
    <location>
        <begin position="198"/>
        <end position="222"/>
    </location>
</feature>
<dbReference type="InterPro" id="IPR036909">
    <property type="entry name" value="Cyt_c-like_dom_sf"/>
</dbReference>
<dbReference type="Proteomes" id="UP000319941">
    <property type="component" value="Unassembled WGS sequence"/>
</dbReference>
<comment type="caution">
    <text evidence="7">The sequence shown here is derived from an EMBL/GenBank/DDBJ whole genome shotgun (WGS) entry which is preliminary data.</text>
</comment>
<gene>
    <name evidence="7" type="ORF">FQP86_04150</name>
</gene>
<dbReference type="InterPro" id="IPR009056">
    <property type="entry name" value="Cyt_c-like_dom"/>
</dbReference>
<keyword evidence="3 4" id="KW-0408">Iron</keyword>
<feature type="compositionally biased region" description="Basic and acidic residues" evidence="5">
    <location>
        <begin position="212"/>
        <end position="222"/>
    </location>
</feature>
<accession>A0A558HUS5</accession>
<dbReference type="STRING" id="553385.GCA_000591415_03040"/>
<dbReference type="Gene3D" id="1.10.760.10">
    <property type="entry name" value="Cytochrome c-like domain"/>
    <property type="match status" value="1"/>
</dbReference>
<dbReference type="GO" id="GO:0020037">
    <property type="term" value="F:heme binding"/>
    <property type="evidence" value="ECO:0007669"/>
    <property type="project" value="InterPro"/>
</dbReference>
<evidence type="ECO:0000256" key="1">
    <source>
        <dbReference type="ARBA" id="ARBA00022617"/>
    </source>
</evidence>
<dbReference type="Gene3D" id="6.10.250.2250">
    <property type="match status" value="1"/>
</dbReference>
<dbReference type="InterPro" id="IPR003468">
    <property type="entry name" value="Cyt_c_oxidase_monohaem-su/FixO"/>
</dbReference>
<protein>
    <submittedName>
        <fullName evidence="7">Cytochrome-c oxidase, cbb3-type subunit II</fullName>
    </submittedName>
</protein>
<evidence type="ECO:0000313" key="7">
    <source>
        <dbReference type="EMBL" id="TVU72856.1"/>
    </source>
</evidence>
<organism evidence="7 8">
    <name type="scientific">Cobetia crustatorum</name>
    <dbReference type="NCBI Taxonomy" id="553385"/>
    <lineage>
        <taxon>Bacteria</taxon>
        <taxon>Pseudomonadati</taxon>
        <taxon>Pseudomonadota</taxon>
        <taxon>Gammaproteobacteria</taxon>
        <taxon>Oceanospirillales</taxon>
        <taxon>Halomonadaceae</taxon>
        <taxon>Cobetia</taxon>
    </lineage>
</organism>
<dbReference type="Pfam" id="PF02433">
    <property type="entry name" value="FixO"/>
    <property type="match status" value="1"/>
</dbReference>
<keyword evidence="2 4" id="KW-0479">Metal-binding</keyword>
<dbReference type="PROSITE" id="PS51007">
    <property type="entry name" value="CYTC"/>
    <property type="match status" value="1"/>
</dbReference>
<evidence type="ECO:0000256" key="3">
    <source>
        <dbReference type="ARBA" id="ARBA00023004"/>
    </source>
</evidence>
<reference evidence="7 8" key="1">
    <citation type="submission" date="2019-07" db="EMBL/GenBank/DDBJ databases">
        <title>Diversity of Bacteria from Kongsfjorden, Arctic.</title>
        <authorList>
            <person name="Yu Y."/>
        </authorList>
    </citation>
    <scope>NUCLEOTIDE SEQUENCE [LARGE SCALE GENOMIC DNA]</scope>
    <source>
        <strain evidence="7 8">SM1923</strain>
    </source>
</reference>
<dbReference type="AlphaFoldDB" id="A0A558HUS5"/>
<dbReference type="SUPFAM" id="SSF46626">
    <property type="entry name" value="Cytochrome c"/>
    <property type="match status" value="1"/>
</dbReference>
<keyword evidence="8" id="KW-1185">Reference proteome</keyword>
<evidence type="ECO:0000256" key="4">
    <source>
        <dbReference type="PROSITE-ProRule" id="PRU00433"/>
    </source>
</evidence>
<dbReference type="OrthoDB" id="9805440at2"/>
<evidence type="ECO:0000256" key="2">
    <source>
        <dbReference type="ARBA" id="ARBA00022723"/>
    </source>
</evidence>
<evidence type="ECO:0000259" key="6">
    <source>
        <dbReference type="PROSITE" id="PS51007"/>
    </source>
</evidence>
<evidence type="ECO:0000256" key="5">
    <source>
        <dbReference type="SAM" id="MobiDB-lite"/>
    </source>
</evidence>
<keyword evidence="1 4" id="KW-0349">Heme</keyword>
<dbReference type="GO" id="GO:0009055">
    <property type="term" value="F:electron transfer activity"/>
    <property type="evidence" value="ECO:0007669"/>
    <property type="project" value="InterPro"/>
</dbReference>
<dbReference type="EMBL" id="VNFH01000002">
    <property type="protein sequence ID" value="TVU72856.1"/>
    <property type="molecule type" value="Genomic_DNA"/>
</dbReference>
<feature type="domain" description="Cytochrome c" evidence="6">
    <location>
        <begin position="50"/>
        <end position="195"/>
    </location>
</feature>
<proteinExistence type="predicted"/>
<name>A0A558HUS5_9GAMM</name>
<evidence type="ECO:0000313" key="8">
    <source>
        <dbReference type="Proteomes" id="UP000319941"/>
    </source>
</evidence>
<feature type="compositionally biased region" description="Polar residues" evidence="5">
    <location>
        <begin position="198"/>
        <end position="211"/>
    </location>
</feature>
<sequence>MRHVLLERHAGLMTALCLITMSLGALAQLLPLGFQTTLSTPSDGLKPLDALALEGRDIYRREGCQQCHTRVVRDLPGDYARYGAAQTSSDLAFDRPSLWGNARHGPDLSRLPSQHDEAWQRVHLYSPRTKVPDSSMPGYPWLFEQALTGQTIAARMRKLQALGAPYRDDEILAAPSKVRGVAEATALLAYLRHSSQNHTSSDTALAASGQTEESRKQTGDTP</sequence>
<dbReference type="RefSeq" id="WP_144726695.1">
    <property type="nucleotide sequence ID" value="NZ_CAWOWR010000076.1"/>
</dbReference>
<dbReference type="GO" id="GO:0046872">
    <property type="term" value="F:metal ion binding"/>
    <property type="evidence" value="ECO:0007669"/>
    <property type="project" value="UniProtKB-KW"/>
</dbReference>